<dbReference type="AlphaFoldDB" id="A0AAD9NQJ3"/>
<comment type="subcellular location">
    <subcellularLocation>
        <location evidence="1">Membrane</location>
        <topology evidence="1">Multi-pass membrane protein</topology>
    </subcellularLocation>
</comment>
<name>A0AAD9NQJ3_RIDPI</name>
<dbReference type="Proteomes" id="UP001209878">
    <property type="component" value="Unassembled WGS sequence"/>
</dbReference>
<comment type="similarity">
    <text evidence="2">Belongs to the TMEM256 family.</text>
</comment>
<evidence type="ECO:0000256" key="5">
    <source>
        <dbReference type="ARBA" id="ARBA00023136"/>
    </source>
</evidence>
<evidence type="ECO:0000313" key="8">
    <source>
        <dbReference type="Proteomes" id="UP001209878"/>
    </source>
</evidence>
<proteinExistence type="inferred from homology"/>
<reference evidence="7" key="1">
    <citation type="journal article" date="2023" name="Mol. Biol. Evol.">
        <title>Third-Generation Sequencing Reveals the Adaptive Role of the Epigenome in Three Deep-Sea Polychaetes.</title>
        <authorList>
            <person name="Perez M."/>
            <person name="Aroh O."/>
            <person name="Sun Y."/>
            <person name="Lan Y."/>
            <person name="Juniper S.K."/>
            <person name="Young C.R."/>
            <person name="Angers B."/>
            <person name="Qian P.Y."/>
        </authorList>
    </citation>
    <scope>NUCLEOTIDE SEQUENCE</scope>
    <source>
        <strain evidence="7">R07B-5</strain>
    </source>
</reference>
<dbReference type="PANTHER" id="PTHR43461">
    <property type="entry name" value="TRANSMEMBRANE PROTEIN 256"/>
    <property type="match status" value="1"/>
</dbReference>
<organism evidence="7 8">
    <name type="scientific">Ridgeia piscesae</name>
    <name type="common">Tubeworm</name>
    <dbReference type="NCBI Taxonomy" id="27915"/>
    <lineage>
        <taxon>Eukaryota</taxon>
        <taxon>Metazoa</taxon>
        <taxon>Spiralia</taxon>
        <taxon>Lophotrochozoa</taxon>
        <taxon>Annelida</taxon>
        <taxon>Polychaeta</taxon>
        <taxon>Sedentaria</taxon>
        <taxon>Canalipalpata</taxon>
        <taxon>Sabellida</taxon>
        <taxon>Siboglinidae</taxon>
        <taxon>Ridgeia</taxon>
    </lineage>
</organism>
<feature type="transmembrane region" description="Helical" evidence="6">
    <location>
        <begin position="47"/>
        <end position="67"/>
    </location>
</feature>
<comment type="caution">
    <text evidence="7">The sequence shown here is derived from an EMBL/GenBank/DDBJ whole genome shotgun (WGS) entry which is preliminary data.</text>
</comment>
<dbReference type="EMBL" id="JAODUO010000631">
    <property type="protein sequence ID" value="KAK2176906.1"/>
    <property type="molecule type" value="Genomic_DNA"/>
</dbReference>
<protein>
    <recommendedName>
        <fullName evidence="9">Transmembrane protein 256 homolog</fullName>
    </recommendedName>
</protein>
<dbReference type="InterPro" id="IPR006696">
    <property type="entry name" value="DUF423"/>
</dbReference>
<keyword evidence="8" id="KW-1185">Reference proteome</keyword>
<evidence type="ECO:0000256" key="4">
    <source>
        <dbReference type="ARBA" id="ARBA00022989"/>
    </source>
</evidence>
<evidence type="ECO:0000256" key="3">
    <source>
        <dbReference type="ARBA" id="ARBA00022692"/>
    </source>
</evidence>
<evidence type="ECO:0000256" key="6">
    <source>
        <dbReference type="SAM" id="Phobius"/>
    </source>
</evidence>
<dbReference type="Pfam" id="PF04241">
    <property type="entry name" value="DUF423"/>
    <property type="match status" value="1"/>
</dbReference>
<accession>A0AAD9NQJ3</accession>
<evidence type="ECO:0000256" key="1">
    <source>
        <dbReference type="ARBA" id="ARBA00004141"/>
    </source>
</evidence>
<sequence length="156" mass="16757">MSDIVSQASRFIVNTVPDVIRNLPTVFGKELPAVEMAQPAMVSAAKVFVRVAGVSGFLAVSLGAYGAHGLREKEGIPDKRIATFETGNRYHFLHTLALLAVPMTRKPMLVGGLLSTGMVLFCGSCYVNSLTGYDPIRQVTPYGGVLLMLGWLAMIL</sequence>
<evidence type="ECO:0008006" key="9">
    <source>
        <dbReference type="Google" id="ProtNLM"/>
    </source>
</evidence>
<keyword evidence="3 6" id="KW-0812">Transmembrane</keyword>
<gene>
    <name evidence="7" type="ORF">NP493_632g02036</name>
</gene>
<evidence type="ECO:0000256" key="2">
    <source>
        <dbReference type="ARBA" id="ARBA00006208"/>
    </source>
</evidence>
<keyword evidence="4 6" id="KW-1133">Transmembrane helix</keyword>
<keyword evidence="5 6" id="KW-0472">Membrane</keyword>
<evidence type="ECO:0000313" key="7">
    <source>
        <dbReference type="EMBL" id="KAK2176906.1"/>
    </source>
</evidence>
<dbReference type="PANTHER" id="PTHR43461:SF1">
    <property type="entry name" value="TRANSMEMBRANE PROTEIN 256"/>
    <property type="match status" value="1"/>
</dbReference>
<feature type="transmembrane region" description="Helical" evidence="6">
    <location>
        <begin position="108"/>
        <end position="127"/>
    </location>
</feature>
<dbReference type="GO" id="GO:0016020">
    <property type="term" value="C:membrane"/>
    <property type="evidence" value="ECO:0007669"/>
    <property type="project" value="UniProtKB-SubCell"/>
</dbReference>